<protein>
    <submittedName>
        <fullName evidence="3">GH15 family glucan-1,4-alpha-glucosidase</fullName>
    </submittedName>
</protein>
<organism evidence="3 4">
    <name type="scientific">Granulicella mallensis</name>
    <dbReference type="NCBI Taxonomy" id="940614"/>
    <lineage>
        <taxon>Bacteria</taxon>
        <taxon>Pseudomonadati</taxon>
        <taxon>Acidobacteriota</taxon>
        <taxon>Terriglobia</taxon>
        <taxon>Terriglobales</taxon>
        <taxon>Acidobacteriaceae</taxon>
        <taxon>Granulicella</taxon>
    </lineage>
</organism>
<evidence type="ECO:0000313" key="4">
    <source>
        <dbReference type="Proteomes" id="UP000584867"/>
    </source>
</evidence>
<dbReference type="SUPFAM" id="SSF48208">
    <property type="entry name" value="Six-hairpin glycosidases"/>
    <property type="match status" value="1"/>
</dbReference>
<comment type="caution">
    <text evidence="3">The sequence shown here is derived from an EMBL/GenBank/DDBJ whole genome shotgun (WGS) entry which is preliminary data.</text>
</comment>
<sequence length="625" mass="69548">MGGIHLQSTPIAEYALLSDCRSSALVSLHCSIDWLCMPDFDSQSVFGRLLDADCGHWSICPRDIVQISRKYLKEAMVLETTFVAKSGTAVVTDAMALGKGERGHDLGRRSPHALLRSVVCTDGHVHVDFEYFPRPEYGLVLPILKRVSGGLESRGGSSMFLLSTPIDLELVESAARTEFMLTSGQAVHFSLQHRSVLDEPLSSWSQTEIADHSADTVEGWQTWSQLHQNYQGPWKELVAHSGRVLQALTYFPTGAIVAAPTTSLPESVGGDRNWDYRFTWVRDASFTLEALWVAACPDEALKFFNFLAEAALTQVRKGADLQIMFGIRGEHDLTERTLPQMRGWRDSSPVRIGNGAWNQRQLDVYGELMGAVFLLRQHLNDLDEVTREFLVNIVDAAASRWQQKDQGIWEIRGEPRHFLYSKLMCWVALDRGIQMAEFLQTGDRVSSWKQTREEIREAILSQGWSQKAGSFSQAFGTDNLDASSLMIPIVGFLPADDARVLSTIEATVAHLTDQHGLVFRYIAQDGLSGKEGSFLLCTFWLAQAQAMSGQLDRAKETFVKAIGFANDVGLLSEEILPDTKELLGNFPQAFSHIGLVNAAWAIFQRENGASEDEHDITTRTSTMAQ</sequence>
<gene>
    <name evidence="3" type="ORF">HDF15_004644</name>
</gene>
<dbReference type="PANTHER" id="PTHR31616">
    <property type="entry name" value="TREHALASE"/>
    <property type="match status" value="1"/>
</dbReference>
<dbReference type="GO" id="GO:0015927">
    <property type="term" value="F:trehalase activity"/>
    <property type="evidence" value="ECO:0007669"/>
    <property type="project" value="TreeGrafter"/>
</dbReference>
<evidence type="ECO:0000259" key="1">
    <source>
        <dbReference type="Pfam" id="PF00723"/>
    </source>
</evidence>
<feature type="domain" description="Trehalase-like N-terminal" evidence="2">
    <location>
        <begin position="7"/>
        <end position="172"/>
    </location>
</feature>
<dbReference type="Pfam" id="PF19291">
    <property type="entry name" value="TREH_N"/>
    <property type="match status" value="1"/>
</dbReference>
<dbReference type="InterPro" id="IPR011613">
    <property type="entry name" value="GH15-like"/>
</dbReference>
<dbReference type="Gene3D" id="1.50.10.10">
    <property type="match status" value="1"/>
</dbReference>
<dbReference type="InterPro" id="IPR008928">
    <property type="entry name" value="6-hairpin_glycosidase_sf"/>
</dbReference>
<dbReference type="Pfam" id="PF00723">
    <property type="entry name" value="Glyco_hydro_15"/>
    <property type="match status" value="1"/>
</dbReference>
<dbReference type="Proteomes" id="UP000584867">
    <property type="component" value="Unassembled WGS sequence"/>
</dbReference>
<reference evidence="3 4" key="1">
    <citation type="submission" date="2020-08" db="EMBL/GenBank/DDBJ databases">
        <title>Genomic Encyclopedia of Type Strains, Phase IV (KMG-V): Genome sequencing to study the core and pangenomes of soil and plant-associated prokaryotes.</title>
        <authorList>
            <person name="Whitman W."/>
        </authorList>
    </citation>
    <scope>NUCLEOTIDE SEQUENCE [LARGE SCALE GENOMIC DNA]</scope>
    <source>
        <strain evidence="3 4">X5P3</strain>
    </source>
</reference>
<dbReference type="GO" id="GO:0005993">
    <property type="term" value="P:trehalose catabolic process"/>
    <property type="evidence" value="ECO:0007669"/>
    <property type="project" value="TreeGrafter"/>
</dbReference>
<evidence type="ECO:0000259" key="2">
    <source>
        <dbReference type="Pfam" id="PF19291"/>
    </source>
</evidence>
<dbReference type="InterPro" id="IPR012341">
    <property type="entry name" value="6hp_glycosidase-like_sf"/>
</dbReference>
<proteinExistence type="predicted"/>
<accession>A0A7W7ZV10</accession>
<dbReference type="PANTHER" id="PTHR31616:SF10">
    <property type="entry name" value="TREHALASE"/>
    <property type="match status" value="1"/>
</dbReference>
<evidence type="ECO:0000313" key="3">
    <source>
        <dbReference type="EMBL" id="MBB5066268.1"/>
    </source>
</evidence>
<dbReference type="AlphaFoldDB" id="A0A7W7ZV10"/>
<feature type="domain" description="GH15-like" evidence="1">
    <location>
        <begin position="236"/>
        <end position="600"/>
    </location>
</feature>
<dbReference type="InterPro" id="IPR045582">
    <property type="entry name" value="Trehalase-like_N"/>
</dbReference>
<name>A0A7W7ZV10_9BACT</name>
<dbReference type="EMBL" id="JACHIO010000025">
    <property type="protein sequence ID" value="MBB5066268.1"/>
    <property type="molecule type" value="Genomic_DNA"/>
</dbReference>